<dbReference type="Pfam" id="PF00356">
    <property type="entry name" value="LacI"/>
    <property type="match status" value="1"/>
</dbReference>
<dbReference type="RefSeq" id="WP_284297682.1">
    <property type="nucleotide sequence ID" value="NZ_BSVA01000001.1"/>
</dbReference>
<dbReference type="PROSITE" id="PS50932">
    <property type="entry name" value="HTH_LACI_2"/>
    <property type="match status" value="1"/>
</dbReference>
<dbReference type="SMART" id="SM00354">
    <property type="entry name" value="HTH_LACI"/>
    <property type="match status" value="1"/>
</dbReference>
<name>A0ABQ6JPC4_9MICO</name>
<dbReference type="PANTHER" id="PTHR30146:SF109">
    <property type="entry name" value="HTH-TYPE TRANSCRIPTIONAL REGULATOR GALS"/>
    <property type="match status" value="1"/>
</dbReference>
<keyword evidence="1" id="KW-0805">Transcription regulation</keyword>
<evidence type="ECO:0000256" key="1">
    <source>
        <dbReference type="ARBA" id="ARBA00023015"/>
    </source>
</evidence>
<reference evidence="7" key="1">
    <citation type="journal article" date="2019" name="Int. J. Syst. Evol. Microbiol.">
        <title>The Global Catalogue of Microorganisms (GCM) 10K type strain sequencing project: providing services to taxonomists for standard genome sequencing and annotation.</title>
        <authorList>
            <consortium name="The Broad Institute Genomics Platform"/>
            <consortium name="The Broad Institute Genome Sequencing Center for Infectious Disease"/>
            <person name="Wu L."/>
            <person name="Ma J."/>
        </authorList>
    </citation>
    <scope>NUCLEOTIDE SEQUENCE [LARGE SCALE GENOMIC DNA]</scope>
    <source>
        <strain evidence="7">NBRC 108755</strain>
    </source>
</reference>
<feature type="compositionally biased region" description="Polar residues" evidence="4">
    <location>
        <begin position="180"/>
        <end position="190"/>
    </location>
</feature>
<evidence type="ECO:0000259" key="5">
    <source>
        <dbReference type="PROSITE" id="PS50932"/>
    </source>
</evidence>
<dbReference type="InterPro" id="IPR010982">
    <property type="entry name" value="Lambda_DNA-bd_dom_sf"/>
</dbReference>
<evidence type="ECO:0000313" key="7">
    <source>
        <dbReference type="Proteomes" id="UP001157069"/>
    </source>
</evidence>
<dbReference type="EMBL" id="BSVA01000001">
    <property type="protein sequence ID" value="GMA90103.1"/>
    <property type="molecule type" value="Genomic_DNA"/>
</dbReference>
<dbReference type="PROSITE" id="PS00356">
    <property type="entry name" value="HTH_LACI_1"/>
    <property type="match status" value="1"/>
</dbReference>
<dbReference type="Proteomes" id="UP001157069">
    <property type="component" value="Unassembled WGS sequence"/>
</dbReference>
<evidence type="ECO:0000256" key="4">
    <source>
        <dbReference type="SAM" id="MobiDB-lite"/>
    </source>
</evidence>
<feature type="region of interest" description="Disordered" evidence="4">
    <location>
        <begin position="154"/>
        <end position="193"/>
    </location>
</feature>
<sequence length="219" mass="23755">MPASVKDVAALAKVSSSTVSNFLNHPHLLGEATRERVRAAIVELGFVPNESARQLRAGTGKLLAVSLIDAWQPYFAELSRGVEDVIRDSPWSLMFSNSNRDEQQERDNLDMFEAHRVQGIVIYPQGDVTTRLERLADRGVKSVVVGPSLRSPRFASVPFDDRGGGASPGPTSSRRDVDASPSSATPTRSRNLGIAWTACTTRWPPPASASRSSPCRCPN</sequence>
<dbReference type="InterPro" id="IPR028082">
    <property type="entry name" value="Peripla_BP_I"/>
</dbReference>
<dbReference type="InterPro" id="IPR000843">
    <property type="entry name" value="HTH_LacI"/>
</dbReference>
<evidence type="ECO:0000256" key="3">
    <source>
        <dbReference type="ARBA" id="ARBA00023163"/>
    </source>
</evidence>
<proteinExistence type="predicted"/>
<dbReference type="Gene3D" id="1.10.260.40">
    <property type="entry name" value="lambda repressor-like DNA-binding domains"/>
    <property type="match status" value="1"/>
</dbReference>
<comment type="caution">
    <text evidence="6">The sequence shown here is derived from an EMBL/GenBank/DDBJ whole genome shotgun (WGS) entry which is preliminary data.</text>
</comment>
<dbReference type="SUPFAM" id="SSF53822">
    <property type="entry name" value="Periplasmic binding protein-like I"/>
    <property type="match status" value="1"/>
</dbReference>
<accession>A0ABQ6JPC4</accession>
<evidence type="ECO:0000256" key="2">
    <source>
        <dbReference type="ARBA" id="ARBA00023125"/>
    </source>
</evidence>
<organism evidence="6 7">
    <name type="scientific">Homoserinibacter gongjuensis</name>
    <dbReference type="NCBI Taxonomy" id="1162968"/>
    <lineage>
        <taxon>Bacteria</taxon>
        <taxon>Bacillati</taxon>
        <taxon>Actinomycetota</taxon>
        <taxon>Actinomycetes</taxon>
        <taxon>Micrococcales</taxon>
        <taxon>Microbacteriaceae</taxon>
        <taxon>Homoserinibacter</taxon>
    </lineage>
</organism>
<dbReference type="CDD" id="cd01392">
    <property type="entry name" value="HTH_LacI"/>
    <property type="match status" value="1"/>
</dbReference>
<keyword evidence="3" id="KW-0804">Transcription</keyword>
<keyword evidence="7" id="KW-1185">Reference proteome</keyword>
<keyword evidence="2" id="KW-0238">DNA-binding</keyword>
<gene>
    <name evidence="6" type="ORF">GCM10025869_06320</name>
</gene>
<evidence type="ECO:0000313" key="6">
    <source>
        <dbReference type="EMBL" id="GMA90103.1"/>
    </source>
</evidence>
<dbReference type="PANTHER" id="PTHR30146">
    <property type="entry name" value="LACI-RELATED TRANSCRIPTIONAL REPRESSOR"/>
    <property type="match status" value="1"/>
</dbReference>
<dbReference type="SUPFAM" id="SSF47413">
    <property type="entry name" value="lambda repressor-like DNA-binding domains"/>
    <property type="match status" value="1"/>
</dbReference>
<dbReference type="Gene3D" id="3.40.50.2300">
    <property type="match status" value="1"/>
</dbReference>
<feature type="domain" description="HTH lacI-type" evidence="5">
    <location>
        <begin position="3"/>
        <end position="57"/>
    </location>
</feature>
<protein>
    <recommendedName>
        <fullName evidence="5">HTH lacI-type domain-containing protein</fullName>
    </recommendedName>
</protein>